<dbReference type="Proteomes" id="UP000036923">
    <property type="component" value="Unassembled WGS sequence"/>
</dbReference>
<dbReference type="OrthoDB" id="9816190at2"/>
<accession>A0A0L6JXJ4</accession>
<comment type="caution">
    <text evidence="1">The sequence shown here is derived from an EMBL/GenBank/DDBJ whole genome shotgun (WGS) entry which is preliminary data.</text>
</comment>
<dbReference type="RefSeq" id="WP_036939861.1">
    <property type="nucleotide sequence ID" value="NZ_JQKC01000010.1"/>
</dbReference>
<dbReference type="STRING" id="398512.Bccel_5565"/>
<dbReference type="Gene3D" id="3.40.109.40">
    <property type="match status" value="1"/>
</dbReference>
<dbReference type="GO" id="GO:0008705">
    <property type="term" value="F:methionine synthase activity"/>
    <property type="evidence" value="ECO:0007669"/>
    <property type="project" value="InterPro"/>
</dbReference>
<evidence type="ECO:0000313" key="1">
    <source>
        <dbReference type="EMBL" id="KNY30285.1"/>
    </source>
</evidence>
<dbReference type="InterPro" id="IPR037010">
    <property type="entry name" value="VitB12-dep_Met_synth_activ_sf"/>
</dbReference>
<dbReference type="eggNOG" id="COG1410">
    <property type="taxonomic scope" value="Bacteria"/>
</dbReference>
<evidence type="ECO:0000313" key="2">
    <source>
        <dbReference type="Proteomes" id="UP000036923"/>
    </source>
</evidence>
<dbReference type="AlphaFoldDB" id="A0A0L6JXJ4"/>
<dbReference type="EMBL" id="LGTC01000001">
    <property type="protein sequence ID" value="KNY30285.1"/>
    <property type="molecule type" value="Genomic_DNA"/>
</dbReference>
<keyword evidence="2" id="KW-1185">Reference proteome</keyword>
<dbReference type="SUPFAM" id="SSF56507">
    <property type="entry name" value="Methionine synthase activation domain-like"/>
    <property type="match status" value="1"/>
</dbReference>
<proteinExistence type="predicted"/>
<name>A0A0L6JXJ4_9FIRM</name>
<sequence length="210" mass="23627">MRKHYFQYIPSNPKKEMILTRLGYKNNVTTLCDSEKEFLNNGIKEGLILCQPQGIYCILDIIENDGSIISFENNMKIESSNLSELLKDSKKAVFMFATVGYEVSERINYEISSGDASLGVILDSAASQTADAAVGWITEFINKLLKRNQEKLTKYRYSPGYGDLSLHFQKIIFDLLELDNLGVKITDSCMLEPEKSVIAISGIERMSING</sequence>
<reference evidence="2" key="1">
    <citation type="submission" date="2015-07" db="EMBL/GenBank/DDBJ databases">
        <title>Near-Complete Genome Sequence of the Cellulolytic Bacterium Bacteroides (Pseudobacteroides) cellulosolvens ATCC 35603.</title>
        <authorList>
            <person name="Dassa B."/>
            <person name="Utturkar S.M."/>
            <person name="Klingeman D.M."/>
            <person name="Hurt R.A."/>
            <person name="Keller M."/>
            <person name="Xu J."/>
            <person name="Reddy Y.H.K."/>
            <person name="Borovok I."/>
            <person name="Grinberg I.R."/>
            <person name="Lamed R."/>
            <person name="Zhivin O."/>
            <person name="Bayer E.A."/>
            <person name="Brown S.D."/>
        </authorList>
    </citation>
    <scope>NUCLEOTIDE SEQUENCE [LARGE SCALE GENOMIC DNA]</scope>
    <source>
        <strain evidence="2">DSM 2933</strain>
    </source>
</reference>
<protein>
    <submittedName>
        <fullName evidence="1">Vitamin B12 dependent methionine synthase activation region</fullName>
    </submittedName>
</protein>
<gene>
    <name evidence="1" type="ORF">Bccel_5565</name>
</gene>
<organism evidence="1 2">
    <name type="scientific">Pseudobacteroides cellulosolvens ATCC 35603 = DSM 2933</name>
    <dbReference type="NCBI Taxonomy" id="398512"/>
    <lineage>
        <taxon>Bacteria</taxon>
        <taxon>Bacillati</taxon>
        <taxon>Bacillota</taxon>
        <taxon>Clostridia</taxon>
        <taxon>Eubacteriales</taxon>
        <taxon>Oscillospiraceae</taxon>
        <taxon>Pseudobacteroides</taxon>
    </lineage>
</organism>